<dbReference type="Pfam" id="PF10354">
    <property type="entry name" value="BMT5-like"/>
    <property type="match status" value="1"/>
</dbReference>
<evidence type="ECO:0000313" key="2">
    <source>
        <dbReference type="Proteomes" id="UP000504617"/>
    </source>
</evidence>
<dbReference type="Gene3D" id="3.30.930.10">
    <property type="entry name" value="Bira Bifunctional Protein, Domain 2"/>
    <property type="match status" value="1"/>
</dbReference>
<dbReference type="SUPFAM" id="SSF54991">
    <property type="entry name" value="Anticodon-binding domain of PheRS"/>
    <property type="match status" value="1"/>
</dbReference>
<protein>
    <submittedName>
        <fullName evidence="3">Ferredoxin-fold anticodon-binding domain-containing protein 1</fullName>
    </submittedName>
</protein>
<dbReference type="RefSeq" id="XP_013911008.1">
    <property type="nucleotide sequence ID" value="XM_014055533.1"/>
</dbReference>
<evidence type="ECO:0000259" key="1">
    <source>
        <dbReference type="PROSITE" id="PS51447"/>
    </source>
</evidence>
<dbReference type="Proteomes" id="UP000504617">
    <property type="component" value="Unplaced"/>
</dbReference>
<dbReference type="InterPro" id="IPR036690">
    <property type="entry name" value="Fdx_antiC-bd_sf"/>
</dbReference>
<dbReference type="GO" id="GO:0070042">
    <property type="term" value="F:rRNA (uridine-N3-)-methyltransferase activity"/>
    <property type="evidence" value="ECO:0007669"/>
    <property type="project" value="InterPro"/>
</dbReference>
<dbReference type="CTD" id="91893"/>
<feature type="domain" description="FDX-ACB" evidence="1">
    <location>
        <begin position="513"/>
        <end position="607"/>
    </location>
</feature>
<name>A0A6I9XJC2_9SAUR</name>
<dbReference type="FunFam" id="3.40.50.150:FF:000361">
    <property type="entry name" value="Ferredoxin-fold anticodon-binding domain-containing protein 1 homolog"/>
    <property type="match status" value="1"/>
</dbReference>
<dbReference type="InterPro" id="IPR019446">
    <property type="entry name" value="BMT5-like"/>
</dbReference>
<dbReference type="AlphaFoldDB" id="A0A6I9XJC2"/>
<evidence type="ECO:0000313" key="3">
    <source>
        <dbReference type="RefSeq" id="XP_013911008.1"/>
    </source>
</evidence>
<dbReference type="Gene3D" id="3.30.70.380">
    <property type="entry name" value="Ferrodoxin-fold anticodon-binding domain"/>
    <property type="match status" value="1"/>
</dbReference>
<dbReference type="GeneID" id="106540435"/>
<sequence>MQRQLARFLLVGEGNFSFSVYLYKARGCDTHIIATCYGSEESISEQAFTKSNVQFLRDKGAEVYFSVNCTKLKEYFLPATRDFDRIYFNFPHCGKKGGIKKNRELLAKFFCSCADVLAEKGDVHVALCKGQGGTPADLPVREWHNSWQVAEMAAEAGFILSGIEPFNIRDVDGYQCTGYRNRDKSFCLEGALNHIFTRSVPFLPSQPSVCKMELEGESVSCQIPQMFLEKISRNYLGIHSKHPVRTINEKLMDGLGRSFAVQKANSSFPLVFKDRTASLSSDAFWMVPVAKSHPEIKFLASRSYPGTDEDQDLSWTLGQYYLRPSLLVFLHSIVKQRDFPPRSLLAFSGLAFKKCKISVHVPPIFHEALFICALQEDVEDAQLLVESLMATLNSLLPSSEVKLDSLNQEPEISQQDIFLPSYGPFLLSPKYAVSVSCQGFDSNPKEFRVGTISTVRWQLSSVHQNALCVSLNLDLLAMCACDIFDWRMLWTSDERFAGQFSGGRLGVFQNFSLHPPAYGHNISFWLPEAETFREIQLHTIARCVSLETVVSIQLLDRYRHPRAPHATSLCYRLTYQSCDKALSRPLAAAMQMSLREELQRSLRVVVR</sequence>
<dbReference type="GO" id="GO:0005737">
    <property type="term" value="C:cytoplasm"/>
    <property type="evidence" value="ECO:0007669"/>
    <property type="project" value="TreeGrafter"/>
</dbReference>
<dbReference type="InterPro" id="IPR005121">
    <property type="entry name" value="Fdx_antiC-bd"/>
</dbReference>
<dbReference type="Pfam" id="PF03147">
    <property type="entry name" value="FDX-ACB"/>
    <property type="match status" value="1"/>
</dbReference>
<organism evidence="2 3">
    <name type="scientific">Thamnophis sirtalis</name>
    <dbReference type="NCBI Taxonomy" id="35019"/>
    <lineage>
        <taxon>Eukaryota</taxon>
        <taxon>Metazoa</taxon>
        <taxon>Chordata</taxon>
        <taxon>Craniata</taxon>
        <taxon>Vertebrata</taxon>
        <taxon>Euteleostomi</taxon>
        <taxon>Lepidosauria</taxon>
        <taxon>Squamata</taxon>
        <taxon>Bifurcata</taxon>
        <taxon>Unidentata</taxon>
        <taxon>Episquamata</taxon>
        <taxon>Toxicofera</taxon>
        <taxon>Serpentes</taxon>
        <taxon>Colubroidea</taxon>
        <taxon>Colubridae</taxon>
        <taxon>Natricinae</taxon>
        <taxon>Thamnophis</taxon>
    </lineage>
</organism>
<dbReference type="SMART" id="SM00896">
    <property type="entry name" value="FDX-ACB"/>
    <property type="match status" value="1"/>
</dbReference>
<keyword evidence="2" id="KW-1185">Reference proteome</keyword>
<accession>A0A6I9XJC2</accession>
<dbReference type="OrthoDB" id="497541at2759"/>
<proteinExistence type="predicted"/>
<dbReference type="PANTHER" id="PTHR11538">
    <property type="entry name" value="PHENYLALANYL-TRNA SYNTHETASE"/>
    <property type="match status" value="1"/>
</dbReference>
<dbReference type="GO" id="GO:0070475">
    <property type="term" value="P:rRNA base methylation"/>
    <property type="evidence" value="ECO:0007669"/>
    <property type="project" value="InterPro"/>
</dbReference>
<dbReference type="PANTHER" id="PTHR11538:SF26">
    <property type="entry name" value="FERREDOXIN-FOLD ANTICODON-BINDING DOMAIN-CONTAINING PROTEIN 1"/>
    <property type="match status" value="1"/>
</dbReference>
<gene>
    <name evidence="3" type="primary">FDXACB1</name>
</gene>
<dbReference type="PROSITE" id="PS51447">
    <property type="entry name" value="FDX_ACB"/>
    <property type="match status" value="1"/>
</dbReference>
<dbReference type="KEGG" id="tsr:106540435"/>
<dbReference type="InterPro" id="IPR045864">
    <property type="entry name" value="aa-tRNA-synth_II/BPL/LPL"/>
</dbReference>
<reference evidence="3" key="1">
    <citation type="submission" date="2025-08" db="UniProtKB">
        <authorList>
            <consortium name="RefSeq"/>
        </authorList>
    </citation>
    <scope>IDENTIFICATION</scope>
</reference>